<dbReference type="AlphaFoldDB" id="A0A9X2ABJ4"/>
<dbReference type="Proteomes" id="UP001139226">
    <property type="component" value="Unassembled WGS sequence"/>
</dbReference>
<protein>
    <recommendedName>
        <fullName evidence="3">Lectin</fullName>
    </recommendedName>
</protein>
<evidence type="ECO:0000313" key="2">
    <source>
        <dbReference type="Proteomes" id="UP001139226"/>
    </source>
</evidence>
<proteinExistence type="predicted"/>
<gene>
    <name evidence="1" type="ORF">ML462_14110</name>
</gene>
<accession>A0A9X2ABJ4</accession>
<sequence>MAITKTELVNDINGDILASRTSAPFKPISWDYNSYSGDVDLVVKIYEDGQLAGTSPIVSGTEAGAASMTLVGDYPMNETSGDMIDAVNANNGDVKGGVTQSGTEYTFNGGQYNVIYIPDNDEHSFGDGLGNDVPFEVEFDADFDGDANTNQYVVSRRDANGTEWQVQFDQNKINLRLFENNGTAKSMSRGTGVGTLTGFNHYKIIYDGSKTRAGITIEINGTPASGYTDTFDSSYSGMANTNAQTVLGRFENSGSQEFLGSLKNLKIRKQI</sequence>
<evidence type="ECO:0008006" key="3">
    <source>
        <dbReference type="Google" id="ProtNLM"/>
    </source>
</evidence>
<organism evidence="1 2">
    <name type="scientific">Christiangramia lutea</name>
    <dbReference type="NCBI Taxonomy" id="1607951"/>
    <lineage>
        <taxon>Bacteria</taxon>
        <taxon>Pseudomonadati</taxon>
        <taxon>Bacteroidota</taxon>
        <taxon>Flavobacteriia</taxon>
        <taxon>Flavobacteriales</taxon>
        <taxon>Flavobacteriaceae</taxon>
        <taxon>Christiangramia</taxon>
    </lineage>
</organism>
<dbReference type="InterPro" id="IPR013320">
    <property type="entry name" value="ConA-like_dom_sf"/>
</dbReference>
<dbReference type="GO" id="GO:0005975">
    <property type="term" value="P:carbohydrate metabolic process"/>
    <property type="evidence" value="ECO:0007669"/>
    <property type="project" value="UniProtKB-ARBA"/>
</dbReference>
<name>A0A9X2ABJ4_9FLAO</name>
<reference evidence="1" key="1">
    <citation type="submission" date="2022-03" db="EMBL/GenBank/DDBJ databases">
        <title>Gramella crocea sp. nov., isolated from activated sludge of a seafood processing plant.</title>
        <authorList>
            <person name="Zhang X."/>
        </authorList>
    </citation>
    <scope>NUCLEOTIDE SEQUENCE</scope>
    <source>
        <strain evidence="1">YJ019</strain>
    </source>
</reference>
<dbReference type="EMBL" id="JAKVTV010000005">
    <property type="protein sequence ID" value="MCH4824306.1"/>
    <property type="molecule type" value="Genomic_DNA"/>
</dbReference>
<dbReference type="SUPFAM" id="SSF49899">
    <property type="entry name" value="Concanavalin A-like lectins/glucanases"/>
    <property type="match status" value="1"/>
</dbReference>
<keyword evidence="2" id="KW-1185">Reference proteome</keyword>
<comment type="caution">
    <text evidence="1">The sequence shown here is derived from an EMBL/GenBank/DDBJ whole genome shotgun (WGS) entry which is preliminary data.</text>
</comment>
<dbReference type="RefSeq" id="WP_240714474.1">
    <property type="nucleotide sequence ID" value="NZ_JAKVTV010000005.1"/>
</dbReference>
<evidence type="ECO:0000313" key="1">
    <source>
        <dbReference type="EMBL" id="MCH4824306.1"/>
    </source>
</evidence>
<dbReference type="GO" id="GO:0004553">
    <property type="term" value="F:hydrolase activity, hydrolyzing O-glycosyl compounds"/>
    <property type="evidence" value="ECO:0007669"/>
    <property type="project" value="UniProtKB-ARBA"/>
</dbReference>